<dbReference type="NCBIfam" id="NF002878">
    <property type="entry name" value="PRK03321.1"/>
    <property type="match status" value="1"/>
</dbReference>
<reference evidence="9 10" key="1">
    <citation type="journal article" date="2010" name="Cell Res.">
        <title>Complete genome sequence of the rifamycin SV-producing Amycolatopsis mediterranei U32 revealed its genetic characteristics in phylogeny and metabolism.</title>
        <authorList>
            <person name="Zhao W."/>
            <person name="Zhong Y."/>
            <person name="Yuan H."/>
            <person name="Wang J."/>
            <person name="Zheng H."/>
            <person name="Wang Y."/>
            <person name="Cen X."/>
            <person name="Xu F."/>
            <person name="Bai J."/>
            <person name="Han X."/>
            <person name="Lu G."/>
            <person name="Zhu Y."/>
            <person name="Shao Z."/>
            <person name="Yan H."/>
            <person name="Li C."/>
            <person name="Peng N."/>
            <person name="Zhang Z."/>
            <person name="Zhang Y."/>
            <person name="Lin W."/>
            <person name="Fan Y."/>
            <person name="Qin Z."/>
            <person name="Hu Y."/>
            <person name="Zhu B."/>
            <person name="Wang S."/>
            <person name="Ding X."/>
            <person name="Zhao G.P."/>
        </authorList>
    </citation>
    <scope>NUCLEOTIDE SEQUENCE [LARGE SCALE GENOMIC DNA]</scope>
    <source>
        <strain evidence="10">U-32</strain>
    </source>
</reference>
<dbReference type="KEGG" id="amd:AMED_0272"/>
<comment type="function">
    <text evidence="7">Aminotransferase that catalyzes the conversion of aromatic amino acids and 2-oxoglutarate into corresponding aromatic oxo acids and L-glutamate.</text>
</comment>
<dbReference type="OrthoDB" id="9809616at2"/>
<name>A0A0H3CVM8_AMYMU</name>
<dbReference type="PROSITE" id="PS00599">
    <property type="entry name" value="AA_TRANSFER_CLASS_2"/>
    <property type="match status" value="1"/>
</dbReference>
<dbReference type="Proteomes" id="UP000000328">
    <property type="component" value="Chromosome"/>
</dbReference>
<comment type="similarity">
    <text evidence="7">Belongs to the class-II pyridoxal-phosphate-dependent aminotransferase family.</text>
</comment>
<dbReference type="InterPro" id="IPR050106">
    <property type="entry name" value="HistidinolP_aminotransfase"/>
</dbReference>
<comment type="cofactor">
    <cofactor evidence="1 7">
        <name>pyridoxal 5'-phosphate</name>
        <dbReference type="ChEBI" id="CHEBI:597326"/>
    </cofactor>
</comment>
<evidence type="ECO:0000259" key="8">
    <source>
        <dbReference type="Pfam" id="PF00155"/>
    </source>
</evidence>
<dbReference type="PATRIC" id="fig|749927.5.peg.280"/>
<feature type="modified residue" description="N6-(pyridoxal phosphate)lysine" evidence="7">
    <location>
        <position position="217"/>
    </location>
</feature>
<keyword evidence="4 7" id="KW-0808">Transferase</keyword>
<dbReference type="GeneID" id="92868067"/>
<dbReference type="GO" id="GO:0030170">
    <property type="term" value="F:pyridoxal phosphate binding"/>
    <property type="evidence" value="ECO:0007669"/>
    <property type="project" value="UniProtKB-UniRule"/>
</dbReference>
<dbReference type="SUPFAM" id="SSF53383">
    <property type="entry name" value="PLP-dependent transferases"/>
    <property type="match status" value="1"/>
</dbReference>
<dbReference type="HAMAP" id="MF_01023">
    <property type="entry name" value="HisC_aminotrans_2"/>
    <property type="match status" value="1"/>
</dbReference>
<keyword evidence="6" id="KW-0045">Antibiotic biosynthesis</keyword>
<evidence type="ECO:0000256" key="2">
    <source>
        <dbReference type="ARBA" id="ARBA00011738"/>
    </source>
</evidence>
<dbReference type="CDD" id="cd00609">
    <property type="entry name" value="AAT_like"/>
    <property type="match status" value="1"/>
</dbReference>
<keyword evidence="3 7" id="KW-0032">Aminotransferase</keyword>
<dbReference type="InterPro" id="IPR015424">
    <property type="entry name" value="PyrdxlP-dep_Trfase"/>
</dbReference>
<dbReference type="GO" id="GO:0000105">
    <property type="term" value="P:L-histidine biosynthetic process"/>
    <property type="evidence" value="ECO:0007669"/>
    <property type="project" value="InterPro"/>
</dbReference>
<dbReference type="HOGENOM" id="CLU_017584_3_3_11"/>
<dbReference type="NCBIfam" id="TIGR01141">
    <property type="entry name" value="hisC"/>
    <property type="match status" value="1"/>
</dbReference>
<keyword evidence="5 7" id="KW-0663">Pyridoxal phosphate</keyword>
<dbReference type="GO" id="GO:0004400">
    <property type="term" value="F:histidinol-phosphate transaminase activity"/>
    <property type="evidence" value="ECO:0007669"/>
    <property type="project" value="InterPro"/>
</dbReference>
<dbReference type="GO" id="GO:0017000">
    <property type="term" value="P:antibiotic biosynthetic process"/>
    <property type="evidence" value="ECO:0007669"/>
    <property type="project" value="UniProtKB-KW"/>
</dbReference>
<dbReference type="RefSeq" id="WP_013222222.1">
    <property type="nucleotide sequence ID" value="NC_014318.1"/>
</dbReference>
<proteinExistence type="inferred from homology"/>
<evidence type="ECO:0000256" key="4">
    <source>
        <dbReference type="ARBA" id="ARBA00022679"/>
    </source>
</evidence>
<dbReference type="EC" id="2.6.1.57" evidence="7"/>
<organism evidence="9 10">
    <name type="scientific">Amycolatopsis mediterranei (strain U-32)</name>
    <dbReference type="NCBI Taxonomy" id="749927"/>
    <lineage>
        <taxon>Bacteria</taxon>
        <taxon>Bacillati</taxon>
        <taxon>Actinomycetota</taxon>
        <taxon>Actinomycetes</taxon>
        <taxon>Pseudonocardiales</taxon>
        <taxon>Pseudonocardiaceae</taxon>
        <taxon>Amycolatopsis</taxon>
    </lineage>
</organism>
<dbReference type="InterPro" id="IPR005861">
    <property type="entry name" value="HisP_aminotrans"/>
</dbReference>
<evidence type="ECO:0000256" key="1">
    <source>
        <dbReference type="ARBA" id="ARBA00001933"/>
    </source>
</evidence>
<dbReference type="InterPro" id="IPR001917">
    <property type="entry name" value="Aminotrans_II_pyridoxalP_BS"/>
</dbReference>
<dbReference type="Pfam" id="PF00155">
    <property type="entry name" value="Aminotran_1_2"/>
    <property type="match status" value="1"/>
</dbReference>
<dbReference type="AlphaFoldDB" id="A0A0H3CVM8"/>
<dbReference type="eggNOG" id="COG0079">
    <property type="taxonomic scope" value="Bacteria"/>
</dbReference>
<dbReference type="GO" id="GO:0008793">
    <property type="term" value="F:aromatic-amino-acid transaminase activity"/>
    <property type="evidence" value="ECO:0007669"/>
    <property type="project" value="UniProtKB-UniRule"/>
</dbReference>
<dbReference type="InterPro" id="IPR015422">
    <property type="entry name" value="PyrdxlP-dep_Trfase_small"/>
</dbReference>
<protein>
    <recommendedName>
        <fullName evidence="7">Aromatic amino acid aminotransferase</fullName>
        <shortName evidence="7">ArAT</shortName>
        <ecNumber evidence="7">2.6.1.57</ecNumber>
    </recommendedName>
</protein>
<dbReference type="InterPro" id="IPR004839">
    <property type="entry name" value="Aminotransferase_I/II_large"/>
</dbReference>
<dbReference type="PANTHER" id="PTHR43643">
    <property type="entry name" value="HISTIDINOL-PHOSPHATE AMINOTRANSFERASE 2"/>
    <property type="match status" value="1"/>
</dbReference>
<gene>
    <name evidence="9" type="primary">hisC</name>
    <name evidence="7" type="synonym">pat</name>
    <name evidence="9" type="ordered locus">AMED_0272</name>
</gene>
<evidence type="ECO:0000313" key="9">
    <source>
        <dbReference type="EMBL" id="ADJ42095.1"/>
    </source>
</evidence>
<evidence type="ECO:0000256" key="3">
    <source>
        <dbReference type="ARBA" id="ARBA00022576"/>
    </source>
</evidence>
<dbReference type="Gene3D" id="3.40.640.10">
    <property type="entry name" value="Type I PLP-dependent aspartate aminotransferase-like (Major domain)"/>
    <property type="match status" value="1"/>
</dbReference>
<evidence type="ECO:0000256" key="6">
    <source>
        <dbReference type="ARBA" id="ARBA00023194"/>
    </source>
</evidence>
<dbReference type="PANTHER" id="PTHR43643:SF3">
    <property type="entry name" value="HISTIDINOL-PHOSPHATE AMINOTRANSFERASE"/>
    <property type="match status" value="1"/>
</dbReference>
<dbReference type="HAMAP" id="MF_01513">
    <property type="entry name" value="Phe_aminotrans_2"/>
    <property type="match status" value="1"/>
</dbReference>
<sequence length="358" mass="38734">MPSVSPRADLESLPKYVPGRTIEGAIKLASNEVPGGALPSVAQAIAEAAAGVNRYPDTGSQVLRERLARELDVPVEHVAIGCGSVSLCQQTIQAVCAPGDEVIFGWRSFEAYPIVTQVANAVSVKVPITEGQELDLDAMLAAITDRTRVVFVCNPNNPTGTAVRRAELERFMAAVPEHVLVVLDEAYKEFVTDPEVPDGVEYTRSRSNVMVLRTFSKAYGLAGLRVGYAVAPEPIADALRQVYVAFSVNMLAQVAALASLDAADELLARCQDIVVERERVREALLEAGYRVPDTQANFVWLPLGDQAVPFAEHALDRKLVVRPFAGDGVRVTIGTREENDLFLAAAREFLIRTKAGRP</sequence>
<dbReference type="InterPro" id="IPR015421">
    <property type="entry name" value="PyrdxlP-dep_Trfase_major"/>
</dbReference>
<comment type="subunit">
    <text evidence="2 7">Homodimer.</text>
</comment>
<comment type="catalytic activity">
    <reaction evidence="7">
        <text>an aromatic L-alpha-amino acid + 2-oxoglutarate = an aromatic oxo-acid + L-glutamate</text>
        <dbReference type="Rhea" id="RHEA:17533"/>
        <dbReference type="ChEBI" id="CHEBI:16810"/>
        <dbReference type="ChEBI" id="CHEBI:29985"/>
        <dbReference type="ChEBI" id="CHEBI:73309"/>
        <dbReference type="ChEBI" id="CHEBI:84824"/>
        <dbReference type="EC" id="2.6.1.57"/>
    </reaction>
</comment>
<accession>A0A0H3CVM8</accession>
<dbReference type="Gene3D" id="3.90.1150.10">
    <property type="entry name" value="Aspartate Aminotransferase, domain 1"/>
    <property type="match status" value="1"/>
</dbReference>
<evidence type="ECO:0000256" key="5">
    <source>
        <dbReference type="ARBA" id="ARBA00022898"/>
    </source>
</evidence>
<evidence type="ECO:0000313" key="10">
    <source>
        <dbReference type="Proteomes" id="UP000000328"/>
    </source>
</evidence>
<evidence type="ECO:0000256" key="7">
    <source>
        <dbReference type="HAMAP-Rule" id="MF_01513"/>
    </source>
</evidence>
<dbReference type="InterPro" id="IPR024892">
    <property type="entry name" value="ArAT"/>
</dbReference>
<dbReference type="EMBL" id="CP002000">
    <property type="protein sequence ID" value="ADJ42095.1"/>
    <property type="molecule type" value="Genomic_DNA"/>
</dbReference>
<feature type="domain" description="Aminotransferase class I/classII large" evidence="8">
    <location>
        <begin position="25"/>
        <end position="343"/>
    </location>
</feature>